<evidence type="ECO:0008006" key="3">
    <source>
        <dbReference type="Google" id="ProtNLM"/>
    </source>
</evidence>
<name>A0A9J6ESC0_RHIMP</name>
<dbReference type="Gene3D" id="3.80.10.10">
    <property type="entry name" value="Ribonuclease Inhibitor"/>
    <property type="match status" value="2"/>
</dbReference>
<dbReference type="Proteomes" id="UP000821866">
    <property type="component" value="Chromosome 10"/>
</dbReference>
<dbReference type="AlphaFoldDB" id="A0A9J6ESC0"/>
<reference evidence="1" key="2">
    <citation type="submission" date="2021-09" db="EMBL/GenBank/DDBJ databases">
        <authorList>
            <person name="Jia N."/>
            <person name="Wang J."/>
            <person name="Shi W."/>
            <person name="Du L."/>
            <person name="Sun Y."/>
            <person name="Zhan W."/>
            <person name="Jiang J."/>
            <person name="Wang Q."/>
            <person name="Zhang B."/>
            <person name="Ji P."/>
            <person name="Sakyi L.B."/>
            <person name="Cui X."/>
            <person name="Yuan T."/>
            <person name="Jiang B."/>
            <person name="Yang W."/>
            <person name="Lam T.T.-Y."/>
            <person name="Chang Q."/>
            <person name="Ding S."/>
            <person name="Wang X."/>
            <person name="Zhu J."/>
            <person name="Ruan X."/>
            <person name="Zhao L."/>
            <person name="Wei J."/>
            <person name="Que T."/>
            <person name="Du C."/>
            <person name="Cheng J."/>
            <person name="Dai P."/>
            <person name="Han X."/>
            <person name="Huang E."/>
            <person name="Gao Y."/>
            <person name="Liu J."/>
            <person name="Shao H."/>
            <person name="Ye R."/>
            <person name="Li L."/>
            <person name="Wei W."/>
            <person name="Wang X."/>
            <person name="Wang C."/>
            <person name="Huo Q."/>
            <person name="Li W."/>
            <person name="Guo W."/>
            <person name="Chen H."/>
            <person name="Chen S."/>
            <person name="Zhou L."/>
            <person name="Zhou L."/>
            <person name="Ni X."/>
            <person name="Tian J."/>
            <person name="Zhou Y."/>
            <person name="Sheng Y."/>
            <person name="Liu T."/>
            <person name="Pan Y."/>
            <person name="Xia L."/>
            <person name="Li J."/>
            <person name="Zhao F."/>
            <person name="Cao W."/>
        </authorList>
    </citation>
    <scope>NUCLEOTIDE SEQUENCE</scope>
    <source>
        <strain evidence="1">Rmic-2018</strain>
        <tissue evidence="1">Larvae</tissue>
    </source>
</reference>
<sequence>MPGGHQKGRRIAASGFKQSSMSNCGLNYRAPCTSAEGRPCDIFENIRFWNAFFCSVGLKLREFHPGQLSLIETSREYMFTLEAQQHQRKVTTLLRHLLRYHHCLVAVHLGDCLLMTHHRLICNALVKSRSLRKLRLWFLSMNPRVLRSFAMALPRLKNLEELDCLIYLEETFCEVLSEFLVNAGSLKTFTLRRHLLDASGGRIIFQGLMRNASITTLSLHMRRSSYGNEFAEYIRENRTLRNLTLTADEYANFDQRELRLIICSLFHTTTLSEVRLENFKVNEGNSCLVALFLSINQSLRDFHLVRCSLYTDAYPPTPAIFSPWLTAFSKNKTLEKLTMELSCFSLEQCRSLFEALKFNAFLNNITVERIQPLSVAEISRAMRDTGVRERFFFSSPCYVDNPGVELTECKDLSKFAVSSNVLSHSDSFCTTLRVLPSCAHVTSLSITVWEELFDWNVMNALISQYIATTTVLRELSLTIFYQIWDHANHVESVLVRALAINKSIRRLCIDGITFNESETQVLAETLQSTRTMCYFSYYPRDRQSTVSLFQKLSPNFSSNYTILELNGYLRQVGHHDLFIMDDVLHRNMSLVARAAHFVTGTRHRYLAAAAELVHSNPGLVDFIRKLASVDEGEALSRIKNSLKSFYELDDFMRLAGVVKYGVSCHRRNDGQKQLVDINRDCWLCIRRYLKVGDILDNQ</sequence>
<dbReference type="VEuPathDB" id="VectorBase:LOC119180265"/>
<dbReference type="EMBL" id="JABSTU010000002">
    <property type="protein sequence ID" value="KAH8037092.1"/>
    <property type="molecule type" value="Genomic_DNA"/>
</dbReference>
<protein>
    <recommendedName>
        <fullName evidence="3">Nlr family card domain protein</fullName>
    </recommendedName>
</protein>
<accession>A0A9J6ESC0</accession>
<evidence type="ECO:0000313" key="1">
    <source>
        <dbReference type="EMBL" id="KAH8037092.1"/>
    </source>
</evidence>
<gene>
    <name evidence="1" type="ORF">HPB51_008516</name>
</gene>
<dbReference type="PANTHER" id="PTHR47679">
    <property type="entry name" value="PROTEIN TORNADO 1"/>
    <property type="match status" value="1"/>
</dbReference>
<dbReference type="SUPFAM" id="SSF52047">
    <property type="entry name" value="RNI-like"/>
    <property type="match status" value="2"/>
</dbReference>
<reference evidence="1" key="1">
    <citation type="journal article" date="2020" name="Cell">
        <title>Large-Scale Comparative Analyses of Tick Genomes Elucidate Their Genetic Diversity and Vector Capacities.</title>
        <authorList>
            <consortium name="Tick Genome and Microbiome Consortium (TIGMIC)"/>
            <person name="Jia N."/>
            <person name="Wang J."/>
            <person name="Shi W."/>
            <person name="Du L."/>
            <person name="Sun Y."/>
            <person name="Zhan W."/>
            <person name="Jiang J.F."/>
            <person name="Wang Q."/>
            <person name="Zhang B."/>
            <person name="Ji P."/>
            <person name="Bell-Sakyi L."/>
            <person name="Cui X.M."/>
            <person name="Yuan T.T."/>
            <person name="Jiang B.G."/>
            <person name="Yang W.F."/>
            <person name="Lam T.T."/>
            <person name="Chang Q.C."/>
            <person name="Ding S.J."/>
            <person name="Wang X.J."/>
            <person name="Zhu J.G."/>
            <person name="Ruan X.D."/>
            <person name="Zhao L."/>
            <person name="Wei J.T."/>
            <person name="Ye R.Z."/>
            <person name="Que T.C."/>
            <person name="Du C.H."/>
            <person name="Zhou Y.H."/>
            <person name="Cheng J.X."/>
            <person name="Dai P.F."/>
            <person name="Guo W.B."/>
            <person name="Han X.H."/>
            <person name="Huang E.J."/>
            <person name="Li L.F."/>
            <person name="Wei W."/>
            <person name="Gao Y.C."/>
            <person name="Liu J.Z."/>
            <person name="Shao H.Z."/>
            <person name="Wang X."/>
            <person name="Wang C.C."/>
            <person name="Yang T.C."/>
            <person name="Huo Q.B."/>
            <person name="Li W."/>
            <person name="Chen H.Y."/>
            <person name="Chen S.E."/>
            <person name="Zhou L.G."/>
            <person name="Ni X.B."/>
            <person name="Tian J.H."/>
            <person name="Sheng Y."/>
            <person name="Liu T."/>
            <person name="Pan Y.S."/>
            <person name="Xia L.Y."/>
            <person name="Li J."/>
            <person name="Zhao F."/>
            <person name="Cao W.C."/>
        </authorList>
    </citation>
    <scope>NUCLEOTIDE SEQUENCE</scope>
    <source>
        <strain evidence="1">Rmic-2018</strain>
    </source>
</reference>
<proteinExistence type="predicted"/>
<evidence type="ECO:0000313" key="2">
    <source>
        <dbReference type="Proteomes" id="UP000821866"/>
    </source>
</evidence>
<keyword evidence="2" id="KW-1185">Reference proteome</keyword>
<dbReference type="PANTHER" id="PTHR47679:SF2">
    <property type="entry name" value="C-TERMINAL OF ROC (COR) DOMAIN-CONTAINING PROTEIN"/>
    <property type="match status" value="1"/>
</dbReference>
<comment type="caution">
    <text evidence="1">The sequence shown here is derived from an EMBL/GenBank/DDBJ whole genome shotgun (WGS) entry which is preliminary data.</text>
</comment>
<organism evidence="1 2">
    <name type="scientific">Rhipicephalus microplus</name>
    <name type="common">Cattle tick</name>
    <name type="synonym">Boophilus microplus</name>
    <dbReference type="NCBI Taxonomy" id="6941"/>
    <lineage>
        <taxon>Eukaryota</taxon>
        <taxon>Metazoa</taxon>
        <taxon>Ecdysozoa</taxon>
        <taxon>Arthropoda</taxon>
        <taxon>Chelicerata</taxon>
        <taxon>Arachnida</taxon>
        <taxon>Acari</taxon>
        <taxon>Parasitiformes</taxon>
        <taxon>Ixodida</taxon>
        <taxon>Ixodoidea</taxon>
        <taxon>Ixodidae</taxon>
        <taxon>Rhipicephalinae</taxon>
        <taxon>Rhipicephalus</taxon>
        <taxon>Boophilus</taxon>
    </lineage>
</organism>
<dbReference type="InterPro" id="IPR032675">
    <property type="entry name" value="LRR_dom_sf"/>
</dbReference>